<dbReference type="Pfam" id="PF19112">
    <property type="entry name" value="VanA_C"/>
    <property type="match status" value="1"/>
</dbReference>
<dbReference type="Pfam" id="PF00355">
    <property type="entry name" value="Rieske"/>
    <property type="match status" value="1"/>
</dbReference>
<keyword evidence="2" id="KW-0479">Metal-binding</keyword>
<evidence type="ECO:0000256" key="5">
    <source>
        <dbReference type="ARBA" id="ARBA00023014"/>
    </source>
</evidence>
<comment type="caution">
    <text evidence="7">The sequence shown here is derived from an EMBL/GenBank/DDBJ whole genome shotgun (WGS) entry which is preliminary data.</text>
</comment>
<sequence length="409" mass="45061">MPGRLVKAVGCALSPQRGTGRPADPVGFRGPARGRIRALSHRAPVSALSVSPLPHARSDDALDPAAMRRPLADAWYCVGQSAALRGTGQKAVRAVSLDGEQIVLGRGPDGAPFALRDRCPHRGMALSKGRFDGETLMCPFHGWRFGTDGRCREVPTLSTHDAADFSRIAVQRFPVRESAGFVWVNPNPQPGGAAPAVPALDFEPAGSLVVALEVEASFDLTTLSLVDPGHVAFVHDSWWFRPSKELREKVKTFQPVEHGFVMTSHATTKSSPVYRLLGGVPEVEIEFRLPGVRLERIRAGHKRVANYTFATPLSENRTLLTNALYWSMPALNLLKPIARPLMRQFLTQDQQVLQHAQAGLDRKPTMVLLGDGDLPSQWYFRLKREALEAARSGRGFVNPLERRELRWRS</sequence>
<gene>
    <name evidence="7" type="ORF">BHAOGJBA_0559</name>
</gene>
<evidence type="ECO:0000313" key="7">
    <source>
        <dbReference type="EMBL" id="GJD87060.1"/>
    </source>
</evidence>
<evidence type="ECO:0000313" key="8">
    <source>
        <dbReference type="Proteomes" id="UP001055247"/>
    </source>
</evidence>
<proteinExistence type="predicted"/>
<evidence type="ECO:0000256" key="4">
    <source>
        <dbReference type="ARBA" id="ARBA00023004"/>
    </source>
</evidence>
<keyword evidence="5" id="KW-0411">Iron-sulfur</keyword>
<dbReference type="PANTHER" id="PTHR21266">
    <property type="entry name" value="IRON-SULFUR DOMAIN CONTAINING PROTEIN"/>
    <property type="match status" value="1"/>
</dbReference>
<reference evidence="7" key="2">
    <citation type="submission" date="2021-08" db="EMBL/GenBank/DDBJ databases">
        <authorList>
            <person name="Tani A."/>
            <person name="Ola A."/>
            <person name="Ogura Y."/>
            <person name="Katsura K."/>
            <person name="Hayashi T."/>
        </authorList>
    </citation>
    <scope>NUCLEOTIDE SEQUENCE</scope>
    <source>
        <strain evidence="7">DSM 16372</strain>
    </source>
</reference>
<dbReference type="PROSITE" id="PS51296">
    <property type="entry name" value="RIESKE"/>
    <property type="match status" value="1"/>
</dbReference>
<dbReference type="GO" id="GO:0046872">
    <property type="term" value="F:metal ion binding"/>
    <property type="evidence" value="ECO:0007669"/>
    <property type="project" value="UniProtKB-KW"/>
</dbReference>
<dbReference type="AlphaFoldDB" id="A0AAV4ZGS5"/>
<reference evidence="7" key="1">
    <citation type="journal article" date="2016" name="Front. Microbiol.">
        <title>Genome Sequence of the Piezophilic, Mesophilic Sulfate-Reducing Bacterium Desulfovibrio indicus J2T.</title>
        <authorList>
            <person name="Cao J."/>
            <person name="Maignien L."/>
            <person name="Shao Z."/>
            <person name="Alain K."/>
            <person name="Jebbar M."/>
        </authorList>
    </citation>
    <scope>NUCLEOTIDE SEQUENCE</scope>
    <source>
        <strain evidence="7">DSM 16372</strain>
    </source>
</reference>
<dbReference type="Gene3D" id="2.102.10.10">
    <property type="entry name" value="Rieske [2Fe-2S] iron-sulphur domain"/>
    <property type="match status" value="1"/>
</dbReference>
<dbReference type="Gene3D" id="3.90.380.10">
    <property type="entry name" value="Naphthalene 1,2-dioxygenase Alpha Subunit, Chain A, domain 1"/>
    <property type="match status" value="1"/>
</dbReference>
<keyword evidence="8" id="KW-1185">Reference proteome</keyword>
<accession>A0AAV4ZGS5</accession>
<evidence type="ECO:0000256" key="2">
    <source>
        <dbReference type="ARBA" id="ARBA00022723"/>
    </source>
</evidence>
<keyword evidence="1" id="KW-0001">2Fe-2S</keyword>
<dbReference type="InterPro" id="IPR050584">
    <property type="entry name" value="Cholesterol_7-desaturase"/>
</dbReference>
<feature type="domain" description="Rieske" evidence="6">
    <location>
        <begin position="75"/>
        <end position="184"/>
    </location>
</feature>
<dbReference type="GO" id="GO:0051537">
    <property type="term" value="F:2 iron, 2 sulfur cluster binding"/>
    <property type="evidence" value="ECO:0007669"/>
    <property type="project" value="UniProtKB-KW"/>
</dbReference>
<name>A0AAV4ZGS5_9HYPH</name>
<organism evidence="7 8">
    <name type="scientific">Methylobacterium hispanicum</name>
    <dbReference type="NCBI Taxonomy" id="270350"/>
    <lineage>
        <taxon>Bacteria</taxon>
        <taxon>Pseudomonadati</taxon>
        <taxon>Pseudomonadota</taxon>
        <taxon>Alphaproteobacteria</taxon>
        <taxon>Hyphomicrobiales</taxon>
        <taxon>Methylobacteriaceae</taxon>
        <taxon>Methylobacterium</taxon>
    </lineage>
</organism>
<keyword evidence="3" id="KW-0560">Oxidoreductase</keyword>
<dbReference type="InterPro" id="IPR044043">
    <property type="entry name" value="VanA_C_cat"/>
</dbReference>
<evidence type="ECO:0000256" key="3">
    <source>
        <dbReference type="ARBA" id="ARBA00023002"/>
    </source>
</evidence>
<dbReference type="SUPFAM" id="SSF55961">
    <property type="entry name" value="Bet v1-like"/>
    <property type="match status" value="1"/>
</dbReference>
<keyword evidence="4" id="KW-0408">Iron</keyword>
<dbReference type="InterPro" id="IPR017941">
    <property type="entry name" value="Rieske_2Fe-2S"/>
</dbReference>
<dbReference type="PANTHER" id="PTHR21266:SF57">
    <property type="entry name" value="3-CHLOROBENZOATE-3,4-DIOXYGENASE"/>
    <property type="match status" value="1"/>
</dbReference>
<evidence type="ECO:0000259" key="6">
    <source>
        <dbReference type="PROSITE" id="PS51296"/>
    </source>
</evidence>
<keyword evidence="7" id="KW-0503">Monooxygenase</keyword>
<dbReference type="SUPFAM" id="SSF50022">
    <property type="entry name" value="ISP domain"/>
    <property type="match status" value="1"/>
</dbReference>
<dbReference type="Proteomes" id="UP001055247">
    <property type="component" value="Unassembled WGS sequence"/>
</dbReference>
<dbReference type="InterPro" id="IPR036922">
    <property type="entry name" value="Rieske_2Fe-2S_sf"/>
</dbReference>
<evidence type="ECO:0000256" key="1">
    <source>
        <dbReference type="ARBA" id="ARBA00022714"/>
    </source>
</evidence>
<dbReference type="CDD" id="cd03469">
    <property type="entry name" value="Rieske_RO_Alpha_N"/>
    <property type="match status" value="1"/>
</dbReference>
<dbReference type="EMBL" id="BPQO01000002">
    <property type="protein sequence ID" value="GJD87060.1"/>
    <property type="molecule type" value="Genomic_DNA"/>
</dbReference>
<protein>
    <submittedName>
        <fullName evidence="7">Carnitine monooxygenase oxygenase subunit</fullName>
    </submittedName>
</protein>
<dbReference type="GO" id="GO:0004497">
    <property type="term" value="F:monooxygenase activity"/>
    <property type="evidence" value="ECO:0007669"/>
    <property type="project" value="UniProtKB-KW"/>
</dbReference>